<comment type="caution">
    <text evidence="1">The sequence shown here is derived from an EMBL/GenBank/DDBJ whole genome shotgun (WGS) entry which is preliminary data.</text>
</comment>
<gene>
    <name evidence="1" type="ORF">PHISCL_10746</name>
</gene>
<reference evidence="2" key="1">
    <citation type="submission" date="2017-02" db="EMBL/GenBank/DDBJ databases">
        <authorList>
            <person name="Tafer H."/>
            <person name="Lopandic K."/>
        </authorList>
    </citation>
    <scope>NUCLEOTIDE SEQUENCE [LARGE SCALE GENOMIC DNA]</scope>
    <source>
        <strain evidence="2">CBS 366.77</strain>
    </source>
</reference>
<dbReference type="OrthoDB" id="2546325at2759"/>
<evidence type="ECO:0000313" key="1">
    <source>
        <dbReference type="EMBL" id="RJE16917.1"/>
    </source>
</evidence>
<dbReference type="EMBL" id="MVGC01002185">
    <property type="protein sequence ID" value="RJE16917.1"/>
    <property type="molecule type" value="Genomic_DNA"/>
</dbReference>
<sequence>MFQDQAFVRELFSRYTQCMRSVRTEFTVIHKVTVEYQSKCKTLFGATASISVQATLSLAKLCQESKRYEHEAIGLYEELLKTKSEEIDLQEISGTLDA</sequence>
<feature type="non-terminal residue" evidence="1">
    <location>
        <position position="98"/>
    </location>
</feature>
<keyword evidence="2" id="KW-1185">Reference proteome</keyword>
<proteinExistence type="predicted"/>
<organism evidence="1 2">
    <name type="scientific">Aspergillus sclerotialis</name>
    <dbReference type="NCBI Taxonomy" id="2070753"/>
    <lineage>
        <taxon>Eukaryota</taxon>
        <taxon>Fungi</taxon>
        <taxon>Dikarya</taxon>
        <taxon>Ascomycota</taxon>
        <taxon>Pezizomycotina</taxon>
        <taxon>Eurotiomycetes</taxon>
        <taxon>Eurotiomycetidae</taxon>
        <taxon>Eurotiales</taxon>
        <taxon>Aspergillaceae</taxon>
        <taxon>Aspergillus</taxon>
        <taxon>Aspergillus subgen. Polypaecilum</taxon>
    </lineage>
</organism>
<dbReference type="AlphaFoldDB" id="A0A3A2Z6F3"/>
<name>A0A3A2Z6F3_9EURO</name>
<dbReference type="Proteomes" id="UP000266188">
    <property type="component" value="Unassembled WGS sequence"/>
</dbReference>
<protein>
    <submittedName>
        <fullName evidence="1">NACHT domain protein</fullName>
    </submittedName>
</protein>
<accession>A0A3A2Z6F3</accession>
<evidence type="ECO:0000313" key="2">
    <source>
        <dbReference type="Proteomes" id="UP000266188"/>
    </source>
</evidence>
<dbReference type="STRING" id="2070753.A0A3A2Z6F3"/>